<feature type="compositionally biased region" description="Low complexity" evidence="7">
    <location>
        <begin position="398"/>
        <end position="409"/>
    </location>
</feature>
<name>A0A8E9ZRH0_ISATI</name>
<dbReference type="Pfam" id="PF13921">
    <property type="entry name" value="Myb_DNA-bind_6"/>
    <property type="match status" value="1"/>
</dbReference>
<evidence type="ECO:0000256" key="3">
    <source>
        <dbReference type="ARBA" id="ARBA00023015"/>
    </source>
</evidence>
<dbReference type="InterPro" id="IPR009057">
    <property type="entry name" value="Homeodomain-like_sf"/>
</dbReference>
<protein>
    <submittedName>
        <fullName evidence="10">Myeloblastosis transcription factor 118</fullName>
    </submittedName>
</protein>
<dbReference type="FunFam" id="1.10.10.60:FF:000010">
    <property type="entry name" value="Transcriptional activator Myb isoform A"/>
    <property type="match status" value="1"/>
</dbReference>
<dbReference type="AlphaFoldDB" id="A0A8E9ZRH0"/>
<dbReference type="PROSITE" id="PS51294">
    <property type="entry name" value="HTH_MYB"/>
    <property type="match status" value="2"/>
</dbReference>
<dbReference type="GO" id="GO:0005634">
    <property type="term" value="C:nucleus"/>
    <property type="evidence" value="ECO:0007669"/>
    <property type="project" value="UniProtKB-SubCell"/>
</dbReference>
<comment type="subcellular location">
    <subcellularLocation>
        <location evidence="1">Nucleus</location>
    </subcellularLocation>
</comment>
<accession>A0A8E9ZRH0</accession>
<evidence type="ECO:0000256" key="5">
    <source>
        <dbReference type="ARBA" id="ARBA00023163"/>
    </source>
</evidence>
<dbReference type="EMBL" id="MW413505">
    <property type="protein sequence ID" value="QWJ73407.1"/>
    <property type="molecule type" value="Genomic_DNA"/>
</dbReference>
<evidence type="ECO:0000256" key="6">
    <source>
        <dbReference type="ARBA" id="ARBA00023242"/>
    </source>
</evidence>
<evidence type="ECO:0000259" key="9">
    <source>
        <dbReference type="PROSITE" id="PS51294"/>
    </source>
</evidence>
<dbReference type="FunFam" id="1.10.10.60:FF:000381">
    <property type="entry name" value="Transcription factor MYB119"/>
    <property type="match status" value="1"/>
</dbReference>
<evidence type="ECO:0000256" key="2">
    <source>
        <dbReference type="ARBA" id="ARBA00022737"/>
    </source>
</evidence>
<feature type="domain" description="HTH myb-type" evidence="9">
    <location>
        <begin position="242"/>
        <end position="292"/>
    </location>
</feature>
<gene>
    <name evidence="10" type="primary">MYB118</name>
</gene>
<organism evidence="10">
    <name type="scientific">Isatis tinctoria</name>
    <name type="common">Dyer's woad</name>
    <name type="synonym">Isatis indigotica</name>
    <dbReference type="NCBI Taxonomy" id="161756"/>
    <lineage>
        <taxon>Eukaryota</taxon>
        <taxon>Viridiplantae</taxon>
        <taxon>Streptophyta</taxon>
        <taxon>Embryophyta</taxon>
        <taxon>Tracheophyta</taxon>
        <taxon>Spermatophyta</taxon>
        <taxon>Magnoliopsida</taxon>
        <taxon>eudicotyledons</taxon>
        <taxon>Gunneridae</taxon>
        <taxon>Pentapetalae</taxon>
        <taxon>rosids</taxon>
        <taxon>malvids</taxon>
        <taxon>Brassicales</taxon>
        <taxon>Brassicaceae</taxon>
        <taxon>Isatideae</taxon>
        <taxon>Isatis</taxon>
    </lineage>
</organism>
<dbReference type="GO" id="GO:0000978">
    <property type="term" value="F:RNA polymerase II cis-regulatory region sequence-specific DNA binding"/>
    <property type="evidence" value="ECO:0007669"/>
    <property type="project" value="TreeGrafter"/>
</dbReference>
<dbReference type="SUPFAM" id="SSF46689">
    <property type="entry name" value="Homeodomain-like"/>
    <property type="match status" value="1"/>
</dbReference>
<keyword evidence="6" id="KW-0539">Nucleus</keyword>
<keyword evidence="3" id="KW-0805">Transcription regulation</keyword>
<dbReference type="PANTHER" id="PTHR45614">
    <property type="entry name" value="MYB PROTEIN-RELATED"/>
    <property type="match status" value="1"/>
</dbReference>
<dbReference type="GO" id="GO:0000981">
    <property type="term" value="F:DNA-binding transcription factor activity, RNA polymerase II-specific"/>
    <property type="evidence" value="ECO:0007669"/>
    <property type="project" value="TreeGrafter"/>
</dbReference>
<feature type="domain" description="Myb-like" evidence="8">
    <location>
        <begin position="238"/>
        <end position="288"/>
    </location>
</feature>
<keyword evidence="2" id="KW-0677">Repeat</keyword>
<dbReference type="PANTHER" id="PTHR45614:SF273">
    <property type="entry name" value="MYB DOMAIN PROTEIN 100-RELATED"/>
    <property type="match status" value="1"/>
</dbReference>
<dbReference type="SMART" id="SM00717">
    <property type="entry name" value="SANT"/>
    <property type="match status" value="2"/>
</dbReference>
<feature type="region of interest" description="Disordered" evidence="7">
    <location>
        <begin position="392"/>
        <end position="417"/>
    </location>
</feature>
<dbReference type="InterPro" id="IPR050560">
    <property type="entry name" value="MYB_TF"/>
</dbReference>
<feature type="domain" description="Myb-like" evidence="8">
    <location>
        <begin position="186"/>
        <end position="237"/>
    </location>
</feature>
<evidence type="ECO:0000256" key="1">
    <source>
        <dbReference type="ARBA" id="ARBA00004123"/>
    </source>
</evidence>
<dbReference type="Gene3D" id="1.10.10.60">
    <property type="entry name" value="Homeodomain-like"/>
    <property type="match status" value="2"/>
</dbReference>
<dbReference type="CDD" id="cd00167">
    <property type="entry name" value="SANT"/>
    <property type="match status" value="2"/>
</dbReference>
<proteinExistence type="predicted"/>
<evidence type="ECO:0000313" key="10">
    <source>
        <dbReference type="EMBL" id="QWJ73407.1"/>
    </source>
</evidence>
<dbReference type="InterPro" id="IPR001005">
    <property type="entry name" value="SANT/Myb"/>
</dbReference>
<evidence type="ECO:0000259" key="8">
    <source>
        <dbReference type="PROSITE" id="PS50090"/>
    </source>
</evidence>
<dbReference type="InterPro" id="IPR017930">
    <property type="entry name" value="Myb_dom"/>
</dbReference>
<sequence>MEFESVIKMHYPYLAAVIYDDDFTLKDFHPSLTDDVSCVQNVHHKPFQPHINEIPSKNIFRRITPSPCTEAFEAYLHGVSNEQDLFDMACSTSPPKDVPNTLHVPRENTMWENDQNQGMIFGSDSIFNLAMADSNLYDATKPMGILRANEDAVMNRRQNNQIAMKTDQIKKNKRFQMRRGCKPMKKASIIKGQWTSDEDRLLVQLVERHGTKKWSQIAKMLQGRVGKQCRERWHNHLRPDIKKDGWSEEEDMILIEAHKEIGNRWAEIARKLPGRTENTIKNHWNATKRRQHSRRTKGKDEIALALGSNTLQNYIRSVTYKDDNVMASATPDSNANAKVGTKNTRGKGKDVIAAVTEQDKNIDENECKYLVDGVMNLGLDDGKETPSLAVVSTPTCASGSTSTSGSTSGSGSGVTVEFDEPMTDSWMVMHGCDEVMMNEIALLELIARGHL</sequence>
<evidence type="ECO:0000256" key="7">
    <source>
        <dbReference type="SAM" id="MobiDB-lite"/>
    </source>
</evidence>
<keyword evidence="4" id="KW-0238">DNA-binding</keyword>
<keyword evidence="5" id="KW-0804">Transcription</keyword>
<reference evidence="10" key="1">
    <citation type="submission" date="2020-12" db="EMBL/GenBank/DDBJ databases">
        <title>An insight into accumulation patterns and metabolic pathway genes of glucosinolates in Isatis indigotica.</title>
        <authorList>
            <person name="Zhang T."/>
            <person name="Liu R."/>
            <person name="Gao T."/>
            <person name="Qin M."/>
            <person name="Hu X."/>
            <person name="Wang Y."/>
            <person name="Zheng J."/>
            <person name="Wang Z."/>
            <person name="Yang S."/>
            <person name="Li T."/>
        </authorList>
    </citation>
    <scope>NUCLEOTIDE SEQUENCE</scope>
</reference>
<dbReference type="PROSITE" id="PS50090">
    <property type="entry name" value="MYB_LIKE"/>
    <property type="match status" value="2"/>
</dbReference>
<evidence type="ECO:0000256" key="4">
    <source>
        <dbReference type="ARBA" id="ARBA00023125"/>
    </source>
</evidence>
<feature type="domain" description="HTH myb-type" evidence="9">
    <location>
        <begin position="186"/>
        <end position="241"/>
    </location>
</feature>